<feature type="chain" id="PRO_5045789586" description="Cocaine- and amphetamine-regulated transcript protein" evidence="1">
    <location>
        <begin position="28"/>
        <end position="109"/>
    </location>
</feature>
<organism evidence="2 3">
    <name type="scientific">Saguinus oedipus</name>
    <name type="common">Cotton-top tamarin</name>
    <name type="synonym">Oedipomidas oedipus</name>
    <dbReference type="NCBI Taxonomy" id="9490"/>
    <lineage>
        <taxon>Eukaryota</taxon>
        <taxon>Metazoa</taxon>
        <taxon>Chordata</taxon>
        <taxon>Craniata</taxon>
        <taxon>Vertebrata</taxon>
        <taxon>Euteleostomi</taxon>
        <taxon>Mammalia</taxon>
        <taxon>Eutheria</taxon>
        <taxon>Euarchontoglires</taxon>
        <taxon>Primates</taxon>
        <taxon>Haplorrhini</taxon>
        <taxon>Platyrrhini</taxon>
        <taxon>Cebidae</taxon>
        <taxon>Callitrichinae</taxon>
        <taxon>Saguinus</taxon>
    </lineage>
</organism>
<dbReference type="Pfam" id="PF06373">
    <property type="entry name" value="CART"/>
    <property type="match status" value="1"/>
</dbReference>
<feature type="non-terminal residue" evidence="2">
    <location>
        <position position="109"/>
    </location>
</feature>
<dbReference type="InterPro" id="IPR009106">
    <property type="entry name" value="CART"/>
</dbReference>
<name>A0ABQ9W9H5_SAGOE</name>
<protein>
    <recommendedName>
        <fullName evidence="4">Cocaine- and amphetamine-regulated transcript protein</fullName>
    </recommendedName>
</protein>
<evidence type="ECO:0008006" key="4">
    <source>
        <dbReference type="Google" id="ProtNLM"/>
    </source>
</evidence>
<comment type="caution">
    <text evidence="2">The sequence shown here is derived from an EMBL/GenBank/DDBJ whole genome shotgun (WGS) entry which is preliminary data.</text>
</comment>
<keyword evidence="3" id="KW-1185">Reference proteome</keyword>
<dbReference type="PANTHER" id="PTHR16655:SF0">
    <property type="entry name" value="COCAINE- AND AMPHETAMINE-REGULATED TRANSCRIPT PROTEIN"/>
    <property type="match status" value="1"/>
</dbReference>
<gene>
    <name evidence="2" type="ORF">P7K49_004868</name>
</gene>
<accession>A0ABQ9W9H5</accession>
<dbReference type="Proteomes" id="UP001266305">
    <property type="component" value="Unassembled WGS sequence"/>
</dbReference>
<dbReference type="EMBL" id="JASSZA010000002">
    <property type="protein sequence ID" value="KAK2117981.1"/>
    <property type="molecule type" value="Genomic_DNA"/>
</dbReference>
<evidence type="ECO:0000313" key="2">
    <source>
        <dbReference type="EMBL" id="KAK2117981.1"/>
    </source>
</evidence>
<evidence type="ECO:0000256" key="1">
    <source>
        <dbReference type="SAM" id="SignalP"/>
    </source>
</evidence>
<sequence>MESPRVRLLPLLGVSLLLLLPLLGTRAQEDAELQPRALDIYSAVEDASHEKELIEALQEVLKKLKSKRIPIYEKKYGQVPMCDAGNQQTGLRIPQKAHLSLIKIAHWGP</sequence>
<feature type="signal peptide" evidence="1">
    <location>
        <begin position="1"/>
        <end position="27"/>
    </location>
</feature>
<evidence type="ECO:0000313" key="3">
    <source>
        <dbReference type="Proteomes" id="UP001266305"/>
    </source>
</evidence>
<reference evidence="2 3" key="1">
    <citation type="submission" date="2023-05" db="EMBL/GenBank/DDBJ databases">
        <title>B98-5 Cell Line De Novo Hybrid Assembly: An Optical Mapping Approach.</title>
        <authorList>
            <person name="Kananen K."/>
            <person name="Auerbach J.A."/>
            <person name="Kautto E."/>
            <person name="Blachly J.S."/>
        </authorList>
    </citation>
    <scope>NUCLEOTIDE SEQUENCE [LARGE SCALE GENOMIC DNA]</scope>
    <source>
        <strain evidence="2">B95-8</strain>
        <tissue evidence="2">Cell line</tissue>
    </source>
</reference>
<keyword evidence="1" id="KW-0732">Signal</keyword>
<proteinExistence type="predicted"/>
<dbReference type="PANTHER" id="PTHR16655">
    <property type="entry name" value="COCAINE AND AMPHETAMINE REGULATED TRANSCRIPT PROTEIN"/>
    <property type="match status" value="1"/>
</dbReference>